<protein>
    <recommendedName>
        <fullName evidence="5">P/Homo B domain-containing protein</fullName>
    </recommendedName>
</protein>
<sequence length="1466" mass="151310">MINFTQFLHCKKRSFFFFIFILFLGSQINAQVVTTWGSLSGTVPENNFQTSSLSSIGDGVTVVTVDITRSPSSSVGGAVNAVAPSSTLVNSFNNARTTVGISGNTYTYTFSEPVHVILSSQEHSNLIRTENIKISSPDAGASFSGNLTNPQNGHFINNNNTSEIHIGSKSTITTAGTYWTVESNIAITTLSVEYYVIDAIEAASGEPFTMDLSPNPWIRLDTTNVTGAGGININSTACSTGWEPLDNTNTGATSELVAPHGIQSMTVTLTNEQDIGQEELTMTGGFTGILVSGNNTTSLTITNDGNATISEFRQALDDIFYLNNLVNPTTGVNRLIDIQITDFYGGTSNIATASFPITRGPQSGSTNGQLVIFTGDGPTDLFTGLDGTEDAGGTWVDVSGTGALSGSIVDEATLPLGGSIFRYDVTGGAPCSTASTTVVIIKMSNTEIALSSPSACGELVTAYTNPLQSANSDDPIFVFDSGSGELVCPTGSAGTIYDWYIFNPTSNSYDAYALASTPVQTGLADGGYLVVRNDGGTVEEGRAWIWNSSLVMDAGTPQTVCAGDTVNLAGAGTVTNPVYTYYDPVPRPFPITATTEISITFDATHTYVSDLGFFAVAPDGTTTVTLGPNQGNTCNSGDNVTNLTFTNDAVGSVFNFCAQPAPLTGTHDQYFDGTSTSAIDWSPFYGFDARQGGWAVQIYDCVGADTGTLDGATIIFDDGLGNVVTYTSGSISVAINDNSCTPASASIYVVPFTPAIPGVDNSISLSDGIGVGGAGGYEWSYSTTGPAGPWSGAFENSTLTPSRIVNETTWFRIVGDNGVSCSTEDIVQVTVIDEPNSGTGTDEYACAGDAVINLNTLITGADIGGTWSVSGSSPDNPGSDFNAGAATYDPVTGGIYIFDYTVSATGPCITNAVTSVTVSVQASPNSGINNTIYATLGDGTINLLSNLLGTPDPFGIWSLNGASDNPGASFDSSTGTVDTNTLTDGTYIFDYSLTSCTTSTSSVTIIFTTLDTDNDNVGNLIDIDDDNDGVLDTVENTLGVNPSLDADNDGIPNYQDFNNNGSGTAPVCVDGNLDGICDTLDPVFDFDGDGVPNHLDLDSDNDGIYDVIEAGGTLSSAVGQEGRHDDNDNNTNNTATNGVPSLANGGAGNTPTDTGSNGSLDYITLDSDGDGCSDANEAYADANADGGDGGVYNPSNTAAEPLTLGAGTVNANGVVVAAVYTTPANADGIAPTNNTQFDFQQVGTVPTITTQPVNITTNGVGSVTFEVEPDINYYTYQWQVDDQSGGGFVTIDPANVVDIYTGSDTTILTLTGATATEDGYVYQVIITDDSYICSSTTSNSATLTIDTTAPTADTFTTNDITPTLTGTGEANETLTITVDENGDGTPEVTYTVTTDAAGDWSIDTGVAVPDSGSLPVLTDDDTLDVVATDAGGNSGAGVVTIDLTAPTADTFTTNDITPTLTGTGEA</sequence>
<evidence type="ECO:0000256" key="1">
    <source>
        <dbReference type="ARBA" id="ARBA00022670"/>
    </source>
</evidence>
<dbReference type="GO" id="GO:0006508">
    <property type="term" value="P:proteolysis"/>
    <property type="evidence" value="ECO:0007669"/>
    <property type="project" value="UniProtKB-KW"/>
</dbReference>
<dbReference type="RefSeq" id="WP_034247651.1">
    <property type="nucleotide sequence ID" value="NZ_AQRA01000023.1"/>
</dbReference>
<name>A0A023BML5_9FLAO</name>
<dbReference type="GO" id="GO:0004252">
    <property type="term" value="F:serine-type endopeptidase activity"/>
    <property type="evidence" value="ECO:0007669"/>
    <property type="project" value="InterPro"/>
</dbReference>
<evidence type="ECO:0000313" key="7">
    <source>
        <dbReference type="Proteomes" id="UP000023541"/>
    </source>
</evidence>
<dbReference type="Proteomes" id="UP000023541">
    <property type="component" value="Unassembled WGS sequence"/>
</dbReference>
<dbReference type="PROSITE" id="PS51829">
    <property type="entry name" value="P_HOMO_B"/>
    <property type="match status" value="1"/>
</dbReference>
<organism evidence="6 7">
    <name type="scientific">Aquimarina atlantica</name>
    <dbReference type="NCBI Taxonomy" id="1317122"/>
    <lineage>
        <taxon>Bacteria</taxon>
        <taxon>Pseudomonadati</taxon>
        <taxon>Bacteroidota</taxon>
        <taxon>Flavobacteriia</taxon>
        <taxon>Flavobacteriales</taxon>
        <taxon>Flavobacteriaceae</taxon>
        <taxon>Aquimarina</taxon>
    </lineage>
</organism>
<dbReference type="EMBL" id="AQRA01000023">
    <property type="protein sequence ID" value="EZH71302.1"/>
    <property type="molecule type" value="Genomic_DNA"/>
</dbReference>
<evidence type="ECO:0000256" key="4">
    <source>
        <dbReference type="SAM" id="SignalP"/>
    </source>
</evidence>
<keyword evidence="4" id="KW-0732">Signal</keyword>
<feature type="signal peptide" evidence="4">
    <location>
        <begin position="1"/>
        <end position="30"/>
    </location>
</feature>
<keyword evidence="2" id="KW-0378">Hydrolase</keyword>
<feature type="region of interest" description="Disordered" evidence="3">
    <location>
        <begin position="1117"/>
        <end position="1160"/>
    </location>
</feature>
<evidence type="ECO:0000256" key="3">
    <source>
        <dbReference type="SAM" id="MobiDB-lite"/>
    </source>
</evidence>
<accession>A0A023BML5</accession>
<dbReference type="InterPro" id="IPR028974">
    <property type="entry name" value="TSP_type-3_rpt"/>
</dbReference>
<feature type="domain" description="P/Homo B" evidence="5">
    <location>
        <begin position="555"/>
        <end position="725"/>
    </location>
</feature>
<dbReference type="Gene3D" id="2.60.120.260">
    <property type="entry name" value="Galactose-binding domain-like"/>
    <property type="match status" value="1"/>
</dbReference>
<feature type="compositionally biased region" description="Polar residues" evidence="3">
    <location>
        <begin position="1149"/>
        <end position="1159"/>
    </location>
</feature>
<dbReference type="OrthoDB" id="9805017at2"/>
<evidence type="ECO:0000256" key="2">
    <source>
        <dbReference type="ARBA" id="ARBA00022801"/>
    </source>
</evidence>
<feature type="non-terminal residue" evidence="6">
    <location>
        <position position="1466"/>
    </location>
</feature>
<reference evidence="6 7" key="1">
    <citation type="submission" date="2014-04" db="EMBL/GenBank/DDBJ databases">
        <title>Aquimarina sp. 22II-S11-z7 Genome Sequencing.</title>
        <authorList>
            <person name="Lai Q."/>
        </authorList>
    </citation>
    <scope>NUCLEOTIDE SEQUENCE [LARGE SCALE GENOMIC DNA]</scope>
    <source>
        <strain evidence="6 7">22II-S11-z7</strain>
    </source>
</reference>
<dbReference type="STRING" id="1317122.ATO12_10965"/>
<dbReference type="Gene3D" id="2.60.40.10">
    <property type="entry name" value="Immunoglobulins"/>
    <property type="match status" value="1"/>
</dbReference>
<dbReference type="InterPro" id="IPR013783">
    <property type="entry name" value="Ig-like_fold"/>
</dbReference>
<evidence type="ECO:0000259" key="5">
    <source>
        <dbReference type="PROSITE" id="PS51829"/>
    </source>
</evidence>
<gene>
    <name evidence="6" type="ORF">ATO12_10965</name>
</gene>
<feature type="chain" id="PRO_5001516980" description="P/Homo B domain-containing protein" evidence="4">
    <location>
        <begin position="31"/>
        <end position="1466"/>
    </location>
</feature>
<dbReference type="GO" id="GO:0005509">
    <property type="term" value="F:calcium ion binding"/>
    <property type="evidence" value="ECO:0007669"/>
    <property type="project" value="InterPro"/>
</dbReference>
<dbReference type="SUPFAM" id="SSF103647">
    <property type="entry name" value="TSP type-3 repeat"/>
    <property type="match status" value="1"/>
</dbReference>
<keyword evidence="7" id="KW-1185">Reference proteome</keyword>
<comment type="caution">
    <text evidence="6">The sequence shown here is derived from an EMBL/GenBank/DDBJ whole genome shotgun (WGS) entry which is preliminary data.</text>
</comment>
<evidence type="ECO:0000313" key="6">
    <source>
        <dbReference type="EMBL" id="EZH71302.1"/>
    </source>
</evidence>
<dbReference type="eggNOG" id="COG4932">
    <property type="taxonomic scope" value="Bacteria"/>
</dbReference>
<proteinExistence type="predicted"/>
<dbReference type="InterPro" id="IPR002884">
    <property type="entry name" value="P_dom"/>
</dbReference>
<dbReference type="eggNOG" id="COG2373">
    <property type="taxonomic scope" value="Bacteria"/>
</dbReference>
<keyword evidence="1" id="KW-0645">Protease</keyword>